<name>A0AA97FIF6_9MICO</name>
<sequence length="79" mass="8344">MALDTMLAAEIEQLLKSSDEVTRAELVDDLVGVVFNYVTYDGVGGESAEDHETSEQRSLGAVAEAARSHLAAARSGFGD</sequence>
<proteinExistence type="predicted"/>
<keyword evidence="2" id="KW-1185">Reference proteome</keyword>
<dbReference type="RefSeq" id="WP_317139100.1">
    <property type="nucleotide sequence ID" value="NZ_CP118157.1"/>
</dbReference>
<accession>A0AA97FIF6</accession>
<dbReference type="AlphaFoldDB" id="A0AA97FIF6"/>
<dbReference type="KEGG" id="mbet:N8K70_14720"/>
<evidence type="ECO:0000313" key="2">
    <source>
        <dbReference type="Proteomes" id="UP001305498"/>
    </source>
</evidence>
<gene>
    <name evidence="1" type="ORF">N8K70_14720</name>
</gene>
<dbReference type="Proteomes" id="UP001305498">
    <property type="component" value="Chromosome"/>
</dbReference>
<dbReference type="EMBL" id="CP118157">
    <property type="protein sequence ID" value="WOF22629.1"/>
    <property type="molecule type" value="Genomic_DNA"/>
</dbReference>
<evidence type="ECO:0000313" key="1">
    <source>
        <dbReference type="EMBL" id="WOF22629.1"/>
    </source>
</evidence>
<protein>
    <submittedName>
        <fullName evidence="1">Uncharacterized protein</fullName>
    </submittedName>
</protein>
<reference evidence="1 2" key="1">
    <citation type="submission" date="2023-02" db="EMBL/GenBank/DDBJ databases">
        <title>Microbacterium betulae sp. nov., isolated from birch wood.</title>
        <authorList>
            <person name="Pasciak M."/>
            <person name="Pawlik K.J."/>
            <person name="Martynowski D."/>
            <person name="Laczmanski L."/>
            <person name="Ciekot J."/>
            <person name="Szponar B."/>
            <person name="Wojcik-Fatla A."/>
            <person name="Mackiewicz B."/>
            <person name="Farian E."/>
            <person name="Cholewa G."/>
            <person name="Cholewa A."/>
            <person name="Dutkiewicz J."/>
        </authorList>
    </citation>
    <scope>NUCLEOTIDE SEQUENCE [LARGE SCALE GENOMIC DNA]</scope>
    <source>
        <strain evidence="1 2">AB</strain>
    </source>
</reference>
<organism evidence="1 2">
    <name type="scientific">Microbacterium betulae</name>
    <dbReference type="NCBI Taxonomy" id="2981139"/>
    <lineage>
        <taxon>Bacteria</taxon>
        <taxon>Bacillati</taxon>
        <taxon>Actinomycetota</taxon>
        <taxon>Actinomycetes</taxon>
        <taxon>Micrococcales</taxon>
        <taxon>Microbacteriaceae</taxon>
        <taxon>Microbacterium</taxon>
    </lineage>
</organism>